<dbReference type="EMBL" id="QENY01000006">
    <property type="protein sequence ID" value="PVX56493.1"/>
    <property type="molecule type" value="Genomic_DNA"/>
</dbReference>
<dbReference type="RefSeq" id="WP_243406712.1">
    <property type="nucleotide sequence ID" value="NZ_QENY01000006.1"/>
</dbReference>
<evidence type="ECO:0000256" key="4">
    <source>
        <dbReference type="ARBA" id="ARBA00023163"/>
    </source>
</evidence>
<dbReference type="GO" id="GO:0043565">
    <property type="term" value="F:sequence-specific DNA binding"/>
    <property type="evidence" value="ECO:0007669"/>
    <property type="project" value="InterPro"/>
</dbReference>
<comment type="pathway">
    <text evidence="1">Cofactor biosynthesis; thiamine diphosphate biosynthesis.</text>
</comment>
<feature type="domain" description="HTH araC/xylS-type" evidence="5">
    <location>
        <begin position="257"/>
        <end position="355"/>
    </location>
</feature>
<keyword evidence="7" id="KW-1185">Reference proteome</keyword>
<keyword evidence="4" id="KW-0804">Transcription</keyword>
<reference evidence="6 7" key="1">
    <citation type="submission" date="2018-05" db="EMBL/GenBank/DDBJ databases">
        <title>Genomic Encyclopedia of Type Strains, Phase IV (KMG-IV): sequencing the most valuable type-strain genomes for metagenomic binning, comparative biology and taxonomic classification.</title>
        <authorList>
            <person name="Goeker M."/>
        </authorList>
    </citation>
    <scope>NUCLEOTIDE SEQUENCE [LARGE SCALE GENOMIC DNA]</scope>
    <source>
        <strain evidence="6 7">DSM 100333</strain>
    </source>
</reference>
<evidence type="ECO:0000313" key="6">
    <source>
        <dbReference type="EMBL" id="PVX56493.1"/>
    </source>
</evidence>
<organism evidence="6 7">
    <name type="scientific">Hallella colorans</name>
    <dbReference type="NCBI Taxonomy" id="1703337"/>
    <lineage>
        <taxon>Bacteria</taxon>
        <taxon>Pseudomonadati</taxon>
        <taxon>Bacteroidota</taxon>
        <taxon>Bacteroidia</taxon>
        <taxon>Bacteroidales</taxon>
        <taxon>Prevotellaceae</taxon>
        <taxon>Hallella</taxon>
    </lineage>
</organism>
<dbReference type="Proteomes" id="UP000245870">
    <property type="component" value="Unassembled WGS sequence"/>
</dbReference>
<dbReference type="GO" id="GO:0008972">
    <property type="term" value="F:phosphomethylpyrimidine kinase activity"/>
    <property type="evidence" value="ECO:0007669"/>
    <property type="project" value="InterPro"/>
</dbReference>
<dbReference type="AlphaFoldDB" id="A0A2U0UFW1"/>
<dbReference type="PANTHER" id="PTHR20858:SF17">
    <property type="entry name" value="HYDROXYMETHYLPYRIMIDINE_PHOSPHOMETHYLPYRIMIDINE KINASE THI20-RELATED"/>
    <property type="match status" value="1"/>
</dbReference>
<dbReference type="GO" id="GO:0008902">
    <property type="term" value="F:hydroxymethylpyrimidine kinase activity"/>
    <property type="evidence" value="ECO:0007669"/>
    <property type="project" value="UniProtKB-EC"/>
</dbReference>
<dbReference type="Gene3D" id="3.40.1190.20">
    <property type="match status" value="1"/>
</dbReference>
<dbReference type="GO" id="GO:0005829">
    <property type="term" value="C:cytosol"/>
    <property type="evidence" value="ECO:0007669"/>
    <property type="project" value="TreeGrafter"/>
</dbReference>
<dbReference type="InterPro" id="IPR004399">
    <property type="entry name" value="HMP/HMP-P_kinase_dom"/>
</dbReference>
<proteinExistence type="predicted"/>
<protein>
    <recommendedName>
        <fullName evidence="2">hydroxymethylpyrimidine kinase</fullName>
        <ecNumber evidence="2">2.7.1.49</ecNumber>
    </recommendedName>
</protein>
<dbReference type="InterPro" id="IPR009057">
    <property type="entry name" value="Homeodomain-like_sf"/>
</dbReference>
<dbReference type="GO" id="GO:0009228">
    <property type="term" value="P:thiamine biosynthetic process"/>
    <property type="evidence" value="ECO:0007669"/>
    <property type="project" value="InterPro"/>
</dbReference>
<evidence type="ECO:0000313" key="7">
    <source>
        <dbReference type="Proteomes" id="UP000245870"/>
    </source>
</evidence>
<dbReference type="InterPro" id="IPR013749">
    <property type="entry name" value="PM/HMP-P_kinase-1"/>
</dbReference>
<dbReference type="SUPFAM" id="SSF53613">
    <property type="entry name" value="Ribokinase-like"/>
    <property type="match status" value="1"/>
</dbReference>
<sequence length="359" mass="38491">MISVLSITGSDNTGAAGIQADIKTITALGGNALTAITTMTVQDSGGIRSLLDLPCDMVVGQVKAIVEDLHPRAAKVGMVRDAATIRALRREIIGCPRTVLVPGIVSSRGQRLLSDDAVDAWRRELVPEATLLILRCNEAELLLGRAIRSDDDMTAAAEALKEMGAEAILLRGGHQTQGRLTTLLYGAGRPQFFTSQNTEGWQRHGVGGVLSSAVATRLAMGDDIATAIRLAHDYLHSQVVYAVEPHGGGLRPADLYNQYMTLIAAHYRTAHGVAFYADQLAITPRYLARITSQVVGKSPKQIIDDYLMTEAESLLGATRLSVSEVAYRLGFSSPAMFSKFFGANANCPPNAYRNKLGDL</sequence>
<accession>A0A2U0UFW1</accession>
<dbReference type="SUPFAM" id="SSF46689">
    <property type="entry name" value="Homeodomain-like"/>
    <property type="match status" value="1"/>
</dbReference>
<keyword evidence="6" id="KW-0808">Transferase</keyword>
<keyword evidence="6" id="KW-0418">Kinase</keyword>
<name>A0A2U0UFW1_9BACT</name>
<dbReference type="Pfam" id="PF08543">
    <property type="entry name" value="Phos_pyr_kin"/>
    <property type="match status" value="1"/>
</dbReference>
<dbReference type="InterPro" id="IPR018060">
    <property type="entry name" value="HTH_AraC"/>
</dbReference>
<dbReference type="GO" id="GO:0003700">
    <property type="term" value="F:DNA-binding transcription factor activity"/>
    <property type="evidence" value="ECO:0007669"/>
    <property type="project" value="InterPro"/>
</dbReference>
<keyword evidence="3" id="KW-0805">Transcription regulation</keyword>
<comment type="caution">
    <text evidence="6">The sequence shown here is derived from an EMBL/GenBank/DDBJ whole genome shotgun (WGS) entry which is preliminary data.</text>
</comment>
<dbReference type="EC" id="2.7.1.49" evidence="2"/>
<dbReference type="CDD" id="cd01169">
    <property type="entry name" value="HMPP_kinase"/>
    <property type="match status" value="1"/>
</dbReference>
<evidence type="ECO:0000256" key="1">
    <source>
        <dbReference type="ARBA" id="ARBA00004948"/>
    </source>
</evidence>
<gene>
    <name evidence="6" type="ORF">C7379_10665</name>
</gene>
<dbReference type="Pfam" id="PF12833">
    <property type="entry name" value="HTH_18"/>
    <property type="match status" value="1"/>
</dbReference>
<dbReference type="InterPro" id="IPR029056">
    <property type="entry name" value="Ribokinase-like"/>
</dbReference>
<dbReference type="SMART" id="SM00342">
    <property type="entry name" value="HTH_ARAC"/>
    <property type="match status" value="1"/>
</dbReference>
<dbReference type="Gene3D" id="1.10.10.60">
    <property type="entry name" value="Homeodomain-like"/>
    <property type="match status" value="1"/>
</dbReference>
<dbReference type="PROSITE" id="PS01124">
    <property type="entry name" value="HTH_ARAC_FAMILY_2"/>
    <property type="match status" value="1"/>
</dbReference>
<evidence type="ECO:0000256" key="3">
    <source>
        <dbReference type="ARBA" id="ARBA00023015"/>
    </source>
</evidence>
<evidence type="ECO:0000259" key="5">
    <source>
        <dbReference type="PROSITE" id="PS01124"/>
    </source>
</evidence>
<dbReference type="PANTHER" id="PTHR20858">
    <property type="entry name" value="PHOSPHOMETHYLPYRIMIDINE KINASE"/>
    <property type="match status" value="1"/>
</dbReference>
<evidence type="ECO:0000256" key="2">
    <source>
        <dbReference type="ARBA" id="ARBA00012135"/>
    </source>
</evidence>